<dbReference type="Gene3D" id="1.20.59.10">
    <property type="entry name" value="Chorismate mutase"/>
    <property type="match status" value="1"/>
</dbReference>
<dbReference type="NCBIfam" id="TIGR01805">
    <property type="entry name" value="CM_mono_grmpos"/>
    <property type="match status" value="1"/>
</dbReference>
<protein>
    <submittedName>
        <fullName evidence="3">Chorismate mutase</fullName>
    </submittedName>
</protein>
<dbReference type="InterPro" id="IPR002701">
    <property type="entry name" value="CM_II_prokaryot"/>
</dbReference>
<evidence type="ECO:0000259" key="2">
    <source>
        <dbReference type="PROSITE" id="PS51168"/>
    </source>
</evidence>
<evidence type="ECO:0000313" key="3">
    <source>
        <dbReference type="EMBL" id="SFF94026.1"/>
    </source>
</evidence>
<dbReference type="EMBL" id="FOOY01000003">
    <property type="protein sequence ID" value="SFF94026.1"/>
    <property type="molecule type" value="Genomic_DNA"/>
</dbReference>
<dbReference type="Proteomes" id="UP000198752">
    <property type="component" value="Unassembled WGS sequence"/>
</dbReference>
<dbReference type="PANTHER" id="PTHR38041:SF1">
    <property type="entry name" value="CHORISMATE MUTASE"/>
    <property type="match status" value="1"/>
</dbReference>
<feature type="domain" description="Chorismate mutase" evidence="2">
    <location>
        <begin position="1"/>
        <end position="88"/>
    </location>
</feature>
<dbReference type="InterPro" id="IPR036263">
    <property type="entry name" value="Chorismate_II_sf"/>
</dbReference>
<dbReference type="InterPro" id="IPR036979">
    <property type="entry name" value="CM_dom_sf"/>
</dbReference>
<dbReference type="GO" id="GO:0046417">
    <property type="term" value="P:chorismate metabolic process"/>
    <property type="evidence" value="ECO:0007669"/>
    <property type="project" value="InterPro"/>
</dbReference>
<dbReference type="RefSeq" id="WP_093668892.1">
    <property type="nucleotide sequence ID" value="NZ_FOOY01000003.1"/>
</dbReference>
<keyword evidence="1" id="KW-0413">Isomerase</keyword>
<organism evidence="3 4">
    <name type="scientific">Sporolactobacillus nakayamae</name>
    <dbReference type="NCBI Taxonomy" id="269670"/>
    <lineage>
        <taxon>Bacteria</taxon>
        <taxon>Bacillati</taxon>
        <taxon>Bacillota</taxon>
        <taxon>Bacilli</taxon>
        <taxon>Bacillales</taxon>
        <taxon>Sporolactobacillaceae</taxon>
        <taxon>Sporolactobacillus</taxon>
    </lineage>
</organism>
<dbReference type="PROSITE" id="PS51168">
    <property type="entry name" value="CHORISMATE_MUT_2"/>
    <property type="match status" value="1"/>
</dbReference>
<gene>
    <name evidence="3" type="ORF">SAMN02982927_00040</name>
</gene>
<dbReference type="PANTHER" id="PTHR38041">
    <property type="entry name" value="CHORISMATE MUTASE"/>
    <property type="match status" value="1"/>
</dbReference>
<keyword evidence="4" id="KW-1185">Reference proteome</keyword>
<dbReference type="OrthoDB" id="9802281at2"/>
<dbReference type="SMART" id="SM00830">
    <property type="entry name" value="CM_2"/>
    <property type="match status" value="1"/>
</dbReference>
<dbReference type="GO" id="GO:0009697">
    <property type="term" value="P:salicylic acid biosynthetic process"/>
    <property type="evidence" value="ECO:0007669"/>
    <property type="project" value="TreeGrafter"/>
</dbReference>
<reference evidence="4" key="1">
    <citation type="submission" date="2016-10" db="EMBL/GenBank/DDBJ databases">
        <authorList>
            <person name="Varghese N."/>
            <person name="Submissions S."/>
        </authorList>
    </citation>
    <scope>NUCLEOTIDE SEQUENCE [LARGE SCALE GENOMIC DNA]</scope>
    <source>
        <strain evidence="4">ATCC 700379</strain>
    </source>
</reference>
<name>A0A1I2MXF9_9BACL</name>
<dbReference type="InterPro" id="IPR051331">
    <property type="entry name" value="Chorismate_mutase-related"/>
</dbReference>
<evidence type="ECO:0000256" key="1">
    <source>
        <dbReference type="ARBA" id="ARBA00023235"/>
    </source>
</evidence>
<accession>A0A1I2MXF9</accession>
<proteinExistence type="predicted"/>
<dbReference type="SUPFAM" id="SSF48600">
    <property type="entry name" value="Chorismate mutase II"/>
    <property type="match status" value="1"/>
</dbReference>
<dbReference type="AlphaFoldDB" id="A0A1I2MXF9"/>
<dbReference type="GO" id="GO:0004106">
    <property type="term" value="F:chorismate mutase activity"/>
    <property type="evidence" value="ECO:0007669"/>
    <property type="project" value="InterPro"/>
</dbReference>
<dbReference type="Pfam" id="PF01817">
    <property type="entry name" value="CM_2"/>
    <property type="match status" value="1"/>
</dbReference>
<dbReference type="InterPro" id="IPR011279">
    <property type="entry name" value="Chorismate_mutase_GmP"/>
</dbReference>
<evidence type="ECO:0000313" key="4">
    <source>
        <dbReference type="Proteomes" id="UP000198752"/>
    </source>
</evidence>
<dbReference type="STRING" id="269670.SAMN02982927_00040"/>
<sequence>MSDLRTYRQEIDAIDEQLSCLLNRRMNISRSVALFKEKHGCAVLDCSREKEIIQKARDRSARDELKTYQEAFFKHLMKLSRDYQQRLVETK</sequence>